<keyword evidence="3" id="KW-1185">Reference proteome</keyword>
<dbReference type="Pfam" id="PF02661">
    <property type="entry name" value="Fic"/>
    <property type="match status" value="1"/>
</dbReference>
<dbReference type="STRING" id="1884432.SAMN05518683_10110"/>
<organism evidence="2 3">
    <name type="scientific">Salibacterium halotolerans</name>
    <dbReference type="NCBI Taxonomy" id="1884432"/>
    <lineage>
        <taxon>Bacteria</taxon>
        <taxon>Bacillati</taxon>
        <taxon>Bacillota</taxon>
        <taxon>Bacilli</taxon>
        <taxon>Bacillales</taxon>
        <taxon>Bacillaceae</taxon>
    </lineage>
</organism>
<accession>A0A1I5KWN4</accession>
<dbReference type="GO" id="GO:0016301">
    <property type="term" value="F:kinase activity"/>
    <property type="evidence" value="ECO:0007669"/>
    <property type="project" value="InterPro"/>
</dbReference>
<dbReference type="Proteomes" id="UP000198892">
    <property type="component" value="Unassembled WGS sequence"/>
</dbReference>
<protein>
    <submittedName>
        <fullName evidence="2">Death on curing protein</fullName>
    </submittedName>
</protein>
<dbReference type="PANTHER" id="PTHR39426">
    <property type="entry name" value="HOMOLOGY TO DEATH-ON-CURING PROTEIN OF PHAGE P1"/>
    <property type="match status" value="1"/>
</dbReference>
<dbReference type="OrthoDB" id="9802752at2"/>
<dbReference type="InterPro" id="IPR006440">
    <property type="entry name" value="Doc"/>
</dbReference>
<dbReference type="Gene3D" id="1.20.120.1870">
    <property type="entry name" value="Fic/DOC protein, Fido domain"/>
    <property type="match status" value="1"/>
</dbReference>
<proteinExistence type="predicted"/>
<sequence length="134" mass="15054">MTVHYLRTKDVALIHFMMMKKFNDEEQAGIKEQGLLESAVYRPQQSAFGEDAYPTLFEKALALFESLARNHCFHNGNKRTAFAAVDIFLKKNGYNIKKNDTANENFTVDVAQGKVALADIAGWLSDNTEVYDGA</sequence>
<reference evidence="3" key="1">
    <citation type="submission" date="2016-10" db="EMBL/GenBank/DDBJ databases">
        <authorList>
            <person name="Varghese N."/>
            <person name="Submissions S."/>
        </authorList>
    </citation>
    <scope>NUCLEOTIDE SEQUENCE [LARGE SCALE GENOMIC DNA]</scope>
    <source>
        <strain evidence="3">S7</strain>
    </source>
</reference>
<dbReference type="SUPFAM" id="SSF140931">
    <property type="entry name" value="Fic-like"/>
    <property type="match status" value="1"/>
</dbReference>
<name>A0A1I5KWN4_9BACI</name>
<dbReference type="AlphaFoldDB" id="A0A1I5KWN4"/>
<dbReference type="EMBL" id="FOXD01000001">
    <property type="protein sequence ID" value="SFO89288.1"/>
    <property type="molecule type" value="Genomic_DNA"/>
</dbReference>
<feature type="domain" description="Fido" evidence="1">
    <location>
        <begin position="6"/>
        <end position="126"/>
    </location>
</feature>
<evidence type="ECO:0000313" key="2">
    <source>
        <dbReference type="EMBL" id="SFO89288.1"/>
    </source>
</evidence>
<dbReference type="InterPro" id="IPR053737">
    <property type="entry name" value="Type_II_TA_Toxin"/>
</dbReference>
<dbReference type="InterPro" id="IPR036597">
    <property type="entry name" value="Fido-like_dom_sf"/>
</dbReference>
<dbReference type="NCBIfam" id="TIGR01550">
    <property type="entry name" value="DOC_P1"/>
    <property type="match status" value="1"/>
</dbReference>
<dbReference type="PANTHER" id="PTHR39426:SF1">
    <property type="entry name" value="HOMOLOGY TO DEATH-ON-CURING PROTEIN OF PHAGE P1"/>
    <property type="match status" value="1"/>
</dbReference>
<dbReference type="PROSITE" id="PS51459">
    <property type="entry name" value="FIDO"/>
    <property type="match status" value="1"/>
</dbReference>
<dbReference type="RefSeq" id="WP_093334607.1">
    <property type="nucleotide sequence ID" value="NZ_FOXD01000001.1"/>
</dbReference>
<dbReference type="InterPro" id="IPR003812">
    <property type="entry name" value="Fido"/>
</dbReference>
<evidence type="ECO:0000313" key="3">
    <source>
        <dbReference type="Proteomes" id="UP000198892"/>
    </source>
</evidence>
<evidence type="ECO:0000259" key="1">
    <source>
        <dbReference type="PROSITE" id="PS51459"/>
    </source>
</evidence>
<gene>
    <name evidence="2" type="ORF">SAMN05518683_10110</name>
</gene>